<reference evidence="2" key="2">
    <citation type="submission" date="2004-02" db="EMBL/GenBank/DDBJ databases">
        <authorList>
            <consortium name="Genoscope"/>
            <consortium name="Whitehead Institute Centre for Genome Research"/>
        </authorList>
    </citation>
    <scope>NUCLEOTIDE SEQUENCE</scope>
</reference>
<dbReference type="AlphaFoldDB" id="Q4RPX1"/>
<proteinExistence type="predicted"/>
<reference evidence="2" key="1">
    <citation type="journal article" date="2004" name="Nature">
        <title>Genome duplication in the teleost fish Tetraodon nigroviridis reveals the early vertebrate proto-karyotype.</title>
        <authorList>
            <person name="Jaillon O."/>
            <person name="Aury J.-M."/>
            <person name="Brunet F."/>
            <person name="Petit J.-L."/>
            <person name="Stange-Thomann N."/>
            <person name="Mauceli E."/>
            <person name="Bouneau L."/>
            <person name="Fischer C."/>
            <person name="Ozouf-Costaz C."/>
            <person name="Bernot A."/>
            <person name="Nicaud S."/>
            <person name="Jaffe D."/>
            <person name="Fisher S."/>
            <person name="Lutfalla G."/>
            <person name="Dossat C."/>
            <person name="Segurens B."/>
            <person name="Dasilva C."/>
            <person name="Salanoubat M."/>
            <person name="Levy M."/>
            <person name="Boudet N."/>
            <person name="Castellano S."/>
            <person name="Anthouard V."/>
            <person name="Jubin C."/>
            <person name="Castelli V."/>
            <person name="Katinka M."/>
            <person name="Vacherie B."/>
            <person name="Biemont C."/>
            <person name="Skalli Z."/>
            <person name="Cattolico L."/>
            <person name="Poulain J."/>
            <person name="De Berardinis V."/>
            <person name="Cruaud C."/>
            <person name="Duprat S."/>
            <person name="Brottier P."/>
            <person name="Coutanceau J.-P."/>
            <person name="Gouzy J."/>
            <person name="Parra G."/>
            <person name="Lardier G."/>
            <person name="Chapple C."/>
            <person name="McKernan K.J."/>
            <person name="McEwan P."/>
            <person name="Bosak S."/>
            <person name="Kellis M."/>
            <person name="Volff J.-N."/>
            <person name="Guigo R."/>
            <person name="Zody M.C."/>
            <person name="Mesirov J."/>
            <person name="Lindblad-Toh K."/>
            <person name="Birren B."/>
            <person name="Nusbaum C."/>
            <person name="Kahn D."/>
            <person name="Robinson-Rechavi M."/>
            <person name="Laudet V."/>
            <person name="Schachter V."/>
            <person name="Quetier F."/>
            <person name="Saurin W."/>
            <person name="Scarpelli C."/>
            <person name="Wincker P."/>
            <person name="Lander E.S."/>
            <person name="Weissenbach J."/>
            <person name="Roest Crollius H."/>
        </authorList>
    </citation>
    <scope>NUCLEOTIDE SEQUENCE [LARGE SCALE GENOMIC DNA]</scope>
</reference>
<accession>Q4RPX1</accession>
<comment type="caution">
    <text evidence="2">The sequence shown here is derived from an EMBL/GenBank/DDBJ whole genome shotgun (WGS) entry which is preliminary data.</text>
</comment>
<organism evidence="2">
    <name type="scientific">Tetraodon nigroviridis</name>
    <name type="common">Spotted green pufferfish</name>
    <name type="synonym">Chelonodon nigroviridis</name>
    <dbReference type="NCBI Taxonomy" id="99883"/>
    <lineage>
        <taxon>Eukaryota</taxon>
        <taxon>Metazoa</taxon>
        <taxon>Chordata</taxon>
        <taxon>Craniata</taxon>
        <taxon>Vertebrata</taxon>
        <taxon>Euteleostomi</taxon>
        <taxon>Actinopterygii</taxon>
        <taxon>Neopterygii</taxon>
        <taxon>Teleostei</taxon>
        <taxon>Neoteleostei</taxon>
        <taxon>Acanthomorphata</taxon>
        <taxon>Eupercaria</taxon>
        <taxon>Tetraodontiformes</taxon>
        <taxon>Tetradontoidea</taxon>
        <taxon>Tetraodontidae</taxon>
        <taxon>Tetraodon</taxon>
    </lineage>
</organism>
<feature type="non-terminal residue" evidence="2">
    <location>
        <position position="1"/>
    </location>
</feature>
<feature type="compositionally biased region" description="Low complexity" evidence="1">
    <location>
        <begin position="205"/>
        <end position="216"/>
    </location>
</feature>
<gene>
    <name evidence="2" type="ORF">GSTENG00030891001</name>
</gene>
<evidence type="ECO:0000313" key="2">
    <source>
        <dbReference type="EMBL" id="CAG09561.1"/>
    </source>
</evidence>
<dbReference type="KEGG" id="tng:GSTEN00030891G001"/>
<evidence type="ECO:0000256" key="1">
    <source>
        <dbReference type="SAM" id="MobiDB-lite"/>
    </source>
</evidence>
<feature type="region of interest" description="Disordered" evidence="1">
    <location>
        <begin position="51"/>
        <end position="83"/>
    </location>
</feature>
<feature type="region of interest" description="Disordered" evidence="1">
    <location>
        <begin position="182"/>
        <end position="227"/>
    </location>
</feature>
<feature type="compositionally biased region" description="Low complexity" evidence="1">
    <location>
        <begin position="64"/>
        <end position="73"/>
    </location>
</feature>
<protein>
    <submittedName>
        <fullName evidence="2">(spotted green pufferfish) hypothetical protein</fullName>
    </submittedName>
</protein>
<name>Q4RPX1_TETNG</name>
<sequence length="270" mass="29179">IVLTEEEKRLLSKEGATIPTDMPLTKVPLRNARQLPCFPAIVVDARFPLCSPGRGAHAEENQEENPQQAVGAGEPEEEEGVRGWAGEQGCRLYRTQHGAAEEGPAASEAEHIPDRAAEEAAGDGEDVDPEGQHHQYLCHVISRTLRSLPPESTDALPYLAAEEEDLLLVPHAELENVKSIFAGGQNNHTPDYQRVEQSESETGVNSNSSSDFPSPSQAKEMSAGPVGALQEGSVDAVASAVAYGVRGSKESWMDQNPPSVILRQHRFDEM</sequence>
<dbReference type="EMBL" id="CAAE01015007">
    <property type="protein sequence ID" value="CAG09561.1"/>
    <property type="molecule type" value="Genomic_DNA"/>
</dbReference>
<dbReference type="OrthoDB" id="674948at2759"/>